<dbReference type="GO" id="GO:0046983">
    <property type="term" value="F:protein dimerization activity"/>
    <property type="evidence" value="ECO:0007669"/>
    <property type="project" value="InterPro"/>
</dbReference>
<evidence type="ECO:0000313" key="12">
    <source>
        <dbReference type="Proteomes" id="UP000239002"/>
    </source>
</evidence>
<evidence type="ECO:0000256" key="7">
    <source>
        <dbReference type="ARBA" id="ARBA00022840"/>
    </source>
</evidence>
<dbReference type="SUPFAM" id="SSF55874">
    <property type="entry name" value="ATPase domain of HSP90 chaperone/DNA topoisomerase II/histidine kinase"/>
    <property type="match status" value="1"/>
</dbReference>
<keyword evidence="12" id="KW-1185">Reference proteome</keyword>
<sequence>MFTLLQISNTTINYVAIGLMVFIILFSVGMVIFFLLSRKRITKADLEVRDTKIKAQEDVIEATLLTQEKERHRIARELHDEISAKLNVISLNTNLLTDTTLSKDDRDLLLDRIQNATAKTLENARRLAHDLLPPVLERFGLCQALTELVDSIHNDQLKINFDCDWDESVLTSDQQLHTYRIVQELFNNSLKYSQANHIHLSLTTSNVKSMVYRDNGIGFQENTGKGLGTSNINSRVSILRGSMTLETSINQGVLYTFEFPTNP</sequence>
<dbReference type="EMBL" id="PTJE01000003">
    <property type="protein sequence ID" value="PPK94753.1"/>
    <property type="molecule type" value="Genomic_DNA"/>
</dbReference>
<dbReference type="CDD" id="cd16917">
    <property type="entry name" value="HATPase_UhpB-NarQ-NarX-like"/>
    <property type="match status" value="1"/>
</dbReference>
<dbReference type="AlphaFoldDB" id="A0A2S6IKJ2"/>
<keyword evidence="7" id="KW-0067">ATP-binding</keyword>
<keyword evidence="9" id="KW-0812">Transmembrane</keyword>
<evidence type="ECO:0000256" key="6">
    <source>
        <dbReference type="ARBA" id="ARBA00022777"/>
    </source>
</evidence>
<evidence type="ECO:0000313" key="11">
    <source>
        <dbReference type="EMBL" id="PPK94753.1"/>
    </source>
</evidence>
<dbReference type="Pfam" id="PF02518">
    <property type="entry name" value="HATPase_c"/>
    <property type="match status" value="1"/>
</dbReference>
<comment type="catalytic activity">
    <reaction evidence="1">
        <text>ATP + protein L-histidine = ADP + protein N-phospho-L-histidine.</text>
        <dbReference type="EC" id="2.7.13.3"/>
    </reaction>
</comment>
<evidence type="ECO:0000256" key="8">
    <source>
        <dbReference type="ARBA" id="ARBA00023012"/>
    </source>
</evidence>
<dbReference type="PANTHER" id="PTHR24421:SF10">
    <property type="entry name" value="NITRATE_NITRITE SENSOR PROTEIN NARQ"/>
    <property type="match status" value="1"/>
</dbReference>
<keyword evidence="4" id="KW-0808">Transferase</keyword>
<dbReference type="PROSITE" id="PS50109">
    <property type="entry name" value="HIS_KIN"/>
    <property type="match status" value="1"/>
</dbReference>
<feature type="domain" description="Histidine kinase" evidence="10">
    <location>
        <begin position="77"/>
        <end position="263"/>
    </location>
</feature>
<evidence type="ECO:0000259" key="10">
    <source>
        <dbReference type="PROSITE" id="PS50109"/>
    </source>
</evidence>
<evidence type="ECO:0000256" key="3">
    <source>
        <dbReference type="ARBA" id="ARBA00022553"/>
    </source>
</evidence>
<dbReference type="Gene3D" id="1.20.5.1930">
    <property type="match status" value="1"/>
</dbReference>
<proteinExistence type="predicted"/>
<reference evidence="11 12" key="1">
    <citation type="submission" date="2018-02" db="EMBL/GenBank/DDBJ databases">
        <title>Genomic Encyclopedia of Archaeal and Bacterial Type Strains, Phase II (KMG-II): from individual species to whole genera.</title>
        <authorList>
            <person name="Goeker M."/>
        </authorList>
    </citation>
    <scope>NUCLEOTIDE SEQUENCE [LARGE SCALE GENOMIC DNA]</scope>
    <source>
        <strain evidence="11 12">DSM 16809</strain>
    </source>
</reference>
<organism evidence="11 12">
    <name type="scientific">Nonlabens xylanidelens</name>
    <dbReference type="NCBI Taxonomy" id="191564"/>
    <lineage>
        <taxon>Bacteria</taxon>
        <taxon>Pseudomonadati</taxon>
        <taxon>Bacteroidota</taxon>
        <taxon>Flavobacteriia</taxon>
        <taxon>Flavobacteriales</taxon>
        <taxon>Flavobacteriaceae</taxon>
        <taxon>Nonlabens</taxon>
    </lineage>
</organism>
<keyword evidence="9" id="KW-1133">Transmembrane helix</keyword>
<feature type="transmembrane region" description="Helical" evidence="9">
    <location>
        <begin position="12"/>
        <end position="36"/>
    </location>
</feature>
<comment type="caution">
    <text evidence="11">The sequence shown here is derived from an EMBL/GenBank/DDBJ whole genome shotgun (WGS) entry which is preliminary data.</text>
</comment>
<evidence type="ECO:0000256" key="2">
    <source>
        <dbReference type="ARBA" id="ARBA00012438"/>
    </source>
</evidence>
<accession>A0A2S6IKJ2</accession>
<dbReference type="GO" id="GO:0000155">
    <property type="term" value="F:phosphorelay sensor kinase activity"/>
    <property type="evidence" value="ECO:0007669"/>
    <property type="project" value="InterPro"/>
</dbReference>
<evidence type="ECO:0000256" key="5">
    <source>
        <dbReference type="ARBA" id="ARBA00022741"/>
    </source>
</evidence>
<dbReference type="RefSeq" id="WP_245890653.1">
    <property type="nucleotide sequence ID" value="NZ_MQVW01000024.1"/>
</dbReference>
<name>A0A2S6IKJ2_9FLAO</name>
<keyword evidence="9" id="KW-0472">Membrane</keyword>
<dbReference type="InterPro" id="IPR050482">
    <property type="entry name" value="Sensor_HK_TwoCompSys"/>
</dbReference>
<keyword evidence="5" id="KW-0547">Nucleotide-binding</keyword>
<keyword evidence="3" id="KW-0597">Phosphoprotein</keyword>
<evidence type="ECO:0000256" key="4">
    <source>
        <dbReference type="ARBA" id="ARBA00022679"/>
    </source>
</evidence>
<dbReference type="Pfam" id="PF07730">
    <property type="entry name" value="HisKA_3"/>
    <property type="match status" value="1"/>
</dbReference>
<dbReference type="GO" id="GO:0016020">
    <property type="term" value="C:membrane"/>
    <property type="evidence" value="ECO:0007669"/>
    <property type="project" value="InterPro"/>
</dbReference>
<keyword evidence="6 11" id="KW-0418">Kinase</keyword>
<gene>
    <name evidence="11" type="ORF">LY01_01505</name>
</gene>
<dbReference type="InterPro" id="IPR011712">
    <property type="entry name" value="Sig_transdc_His_kin_sub3_dim/P"/>
</dbReference>
<dbReference type="PANTHER" id="PTHR24421">
    <property type="entry name" value="NITRATE/NITRITE SENSOR PROTEIN NARX-RELATED"/>
    <property type="match status" value="1"/>
</dbReference>
<dbReference type="SMART" id="SM00387">
    <property type="entry name" value="HATPase_c"/>
    <property type="match status" value="1"/>
</dbReference>
<evidence type="ECO:0000256" key="1">
    <source>
        <dbReference type="ARBA" id="ARBA00000085"/>
    </source>
</evidence>
<keyword evidence="8" id="KW-0902">Two-component regulatory system</keyword>
<dbReference type="InterPro" id="IPR036890">
    <property type="entry name" value="HATPase_C_sf"/>
</dbReference>
<evidence type="ECO:0000256" key="9">
    <source>
        <dbReference type="SAM" id="Phobius"/>
    </source>
</evidence>
<dbReference type="Proteomes" id="UP000239002">
    <property type="component" value="Unassembled WGS sequence"/>
</dbReference>
<dbReference type="Gene3D" id="3.30.565.10">
    <property type="entry name" value="Histidine kinase-like ATPase, C-terminal domain"/>
    <property type="match status" value="1"/>
</dbReference>
<dbReference type="InterPro" id="IPR003594">
    <property type="entry name" value="HATPase_dom"/>
</dbReference>
<protein>
    <recommendedName>
        <fullName evidence="2">histidine kinase</fullName>
        <ecNumber evidence="2">2.7.13.3</ecNumber>
    </recommendedName>
</protein>
<dbReference type="EC" id="2.7.13.3" evidence="2"/>
<dbReference type="InterPro" id="IPR005467">
    <property type="entry name" value="His_kinase_dom"/>
</dbReference>
<dbReference type="GO" id="GO:0005524">
    <property type="term" value="F:ATP binding"/>
    <property type="evidence" value="ECO:0007669"/>
    <property type="project" value="UniProtKB-KW"/>
</dbReference>